<keyword evidence="10" id="KW-1185">Reference proteome</keyword>
<evidence type="ECO:0000256" key="4">
    <source>
        <dbReference type="ARBA" id="ARBA00022692"/>
    </source>
</evidence>
<proteinExistence type="inferred from homology"/>
<evidence type="ECO:0000313" key="10">
    <source>
        <dbReference type="Proteomes" id="UP001145742"/>
    </source>
</evidence>
<evidence type="ECO:0000256" key="7">
    <source>
        <dbReference type="ARBA" id="ARBA00023128"/>
    </source>
</evidence>
<dbReference type="Proteomes" id="UP001145742">
    <property type="component" value="Unassembled WGS sequence"/>
</dbReference>
<evidence type="ECO:0000256" key="8">
    <source>
        <dbReference type="ARBA" id="ARBA00023136"/>
    </source>
</evidence>
<sequence length="270" mass="29508">MGMGMERLRKLWRGRTVTFGLPLLLYLIGGSFGLREFAQIRYDVHNLHGKVDPALKEKLKLKQNTVTLESEYELYVLNAMPYDLGCSCGQLGTAVPAVSPPVTPGALADAKAVATVEQKVSKLLNSTAAEFQGSSIHLDEQFSVKNLQNQNAENNLAVTVILQGLEDGSSYPKKVEMDSFMLRVWGLPEGSQATSPASGHQWKELGWAEQQHGPAATVLPLELLRQDVVLPLSPKCSDLISPVWTLVETKQYPYPICANLAQASLPFCTG</sequence>
<name>A0ABQ9DK96_9PASS</name>
<keyword evidence="6" id="KW-1133">Transmembrane helix</keyword>
<accession>A0ABQ9DK96</accession>
<comment type="subcellular location">
    <subcellularLocation>
        <location evidence="1">Mitochondrion inner membrane</location>
        <topology evidence="1">Single-pass membrane protein</topology>
    </subcellularLocation>
</comment>
<keyword evidence="5" id="KW-0999">Mitochondrion inner membrane</keyword>
<dbReference type="EMBL" id="WHWB01033360">
    <property type="protein sequence ID" value="KAJ7420291.1"/>
    <property type="molecule type" value="Genomic_DNA"/>
</dbReference>
<keyword evidence="4" id="KW-0812">Transmembrane</keyword>
<keyword evidence="8" id="KW-0472">Membrane</keyword>
<evidence type="ECO:0000256" key="2">
    <source>
        <dbReference type="ARBA" id="ARBA00008370"/>
    </source>
</evidence>
<reference evidence="9" key="1">
    <citation type="submission" date="2019-10" db="EMBL/GenBank/DDBJ databases">
        <authorList>
            <person name="Soares A.E.R."/>
            <person name="Aleixo A."/>
            <person name="Schneider P."/>
            <person name="Miyaki C.Y."/>
            <person name="Schneider M.P."/>
            <person name="Mello C."/>
            <person name="Vasconcelos A.T.R."/>
        </authorList>
    </citation>
    <scope>NUCLEOTIDE SEQUENCE</scope>
    <source>
        <tissue evidence="9">Muscle</tissue>
    </source>
</reference>
<evidence type="ECO:0000256" key="3">
    <source>
        <dbReference type="ARBA" id="ARBA00021814"/>
    </source>
</evidence>
<comment type="similarity">
    <text evidence="2">Belongs to the COX16 family.</text>
</comment>
<protein>
    <recommendedName>
        <fullName evidence="3">Cytochrome c oxidase assembly protein COX16 homolog, mitochondrial</fullName>
    </recommendedName>
</protein>
<evidence type="ECO:0000256" key="6">
    <source>
        <dbReference type="ARBA" id="ARBA00022989"/>
    </source>
</evidence>
<dbReference type="Pfam" id="PF14138">
    <property type="entry name" value="COX16"/>
    <property type="match status" value="1"/>
</dbReference>
<gene>
    <name evidence="9" type="ORF">WISP_49130</name>
</gene>
<keyword evidence="7" id="KW-0496">Mitochondrion</keyword>
<comment type="caution">
    <text evidence="9">The sequence shown here is derived from an EMBL/GenBank/DDBJ whole genome shotgun (WGS) entry which is preliminary data.</text>
</comment>
<dbReference type="InterPro" id="IPR020164">
    <property type="entry name" value="Cyt_c_Oxase_assmbl_COX16"/>
</dbReference>
<dbReference type="PANTHER" id="PTHR17130">
    <property type="entry name" value="MITOCHONDRIAL OUTER MEMBRANE PROTEIN 25"/>
    <property type="match status" value="1"/>
</dbReference>
<evidence type="ECO:0000313" key="9">
    <source>
        <dbReference type="EMBL" id="KAJ7420291.1"/>
    </source>
</evidence>
<dbReference type="PANTHER" id="PTHR17130:SF14">
    <property type="entry name" value="CYTOCHROME C OXIDASE ASSEMBLY PROTEIN COX16 HOMOLOG, MITOCHONDRIAL"/>
    <property type="match status" value="1"/>
</dbReference>
<organism evidence="9 10">
    <name type="scientific">Willisornis vidua</name>
    <name type="common">Xingu scale-backed antbird</name>
    <dbReference type="NCBI Taxonomy" id="1566151"/>
    <lineage>
        <taxon>Eukaryota</taxon>
        <taxon>Metazoa</taxon>
        <taxon>Chordata</taxon>
        <taxon>Craniata</taxon>
        <taxon>Vertebrata</taxon>
        <taxon>Euteleostomi</taxon>
        <taxon>Archelosauria</taxon>
        <taxon>Archosauria</taxon>
        <taxon>Dinosauria</taxon>
        <taxon>Saurischia</taxon>
        <taxon>Theropoda</taxon>
        <taxon>Coelurosauria</taxon>
        <taxon>Aves</taxon>
        <taxon>Neognathae</taxon>
        <taxon>Neoaves</taxon>
        <taxon>Telluraves</taxon>
        <taxon>Australaves</taxon>
        <taxon>Passeriformes</taxon>
        <taxon>Thamnophilidae</taxon>
        <taxon>Willisornis</taxon>
    </lineage>
</organism>
<evidence type="ECO:0000256" key="5">
    <source>
        <dbReference type="ARBA" id="ARBA00022792"/>
    </source>
</evidence>
<evidence type="ECO:0000256" key="1">
    <source>
        <dbReference type="ARBA" id="ARBA00004434"/>
    </source>
</evidence>